<reference evidence="9" key="2">
    <citation type="journal article" date="2019" name="IMA Fungus">
        <title>Genome sequencing and comparison of five Tilletia species to identify candidate genes for the detection of regulated species infecting wheat.</title>
        <authorList>
            <person name="Nguyen H.D.T."/>
            <person name="Sultana T."/>
            <person name="Kesanakurti P."/>
            <person name="Hambleton S."/>
        </authorList>
    </citation>
    <scope>NUCLEOTIDE SEQUENCE</scope>
    <source>
        <strain evidence="9">DAOMC 236422</strain>
    </source>
</reference>
<feature type="compositionally biased region" description="Basic and acidic residues" evidence="6">
    <location>
        <begin position="166"/>
        <end position="178"/>
    </location>
</feature>
<feature type="region of interest" description="Disordered" evidence="6">
    <location>
        <begin position="105"/>
        <end position="137"/>
    </location>
</feature>
<dbReference type="SUPFAM" id="SSF103473">
    <property type="entry name" value="MFS general substrate transporter"/>
    <property type="match status" value="1"/>
</dbReference>
<feature type="transmembrane region" description="Helical" evidence="7">
    <location>
        <begin position="371"/>
        <end position="394"/>
    </location>
</feature>
<feature type="region of interest" description="Disordered" evidence="6">
    <location>
        <begin position="1"/>
        <end position="92"/>
    </location>
</feature>
<keyword evidence="5 7" id="KW-0472">Membrane</keyword>
<feature type="region of interest" description="Disordered" evidence="6">
    <location>
        <begin position="166"/>
        <end position="193"/>
    </location>
</feature>
<comment type="subcellular location">
    <subcellularLocation>
        <location evidence="1">Membrane</location>
        <topology evidence="1">Multi-pass membrane protein</topology>
    </subcellularLocation>
</comment>
<dbReference type="InterPro" id="IPR020846">
    <property type="entry name" value="MFS_dom"/>
</dbReference>
<feature type="compositionally biased region" description="Basic and acidic residues" evidence="6">
    <location>
        <begin position="81"/>
        <end position="92"/>
    </location>
</feature>
<dbReference type="EMBL" id="LWDG02000070">
    <property type="protein sequence ID" value="KAE8269960.1"/>
    <property type="molecule type" value="Genomic_DNA"/>
</dbReference>
<sequence length="464" mass="48839">MREHRDYGSTLSVSKDSMTSRPDVSHDRSLSGADVSSSVSEGPEAGTRASGFGRMEGPPFPSGSTGSILQSPNSAAAARGRGRERSLSSTKRELANGARKLLNRASLGCHGNTPELEEQVDGTGTHRPSITPSMSATGARARWKSLRRIKTLSILAPLDLGAYDDRYGHDRTNTEGNKHRIPRMLPSTKPDPDSTPIPTLPFIVLCLTVFGEFSSVGVAGPFLFFMINGFEVGGEAEVGFWAGVVCAVFFGAQFLTSMLWASTASKYGRRAVLFVSLAGNCASLILFGTSRNLKMAIAVRLMQGLFNGAVGVAKGAMRDLTDPTNETRAYGIMGFCWSMGGIVGPVLGGLLEHPVEKYPALFGNSKLLAQYPYLLPCLVMACTTGSGAVMTLFLGRDGGSRSGVVVLPEKDTERGAPGMGVSPTTQTRVAPTAAANMGSTGRIGKRKSGYSAKRGASGAGSLRP</sequence>
<name>A0A8X7NCI2_9BASI</name>
<dbReference type="GO" id="GO:0022857">
    <property type="term" value="F:transmembrane transporter activity"/>
    <property type="evidence" value="ECO:0007669"/>
    <property type="project" value="InterPro"/>
</dbReference>
<evidence type="ECO:0000256" key="7">
    <source>
        <dbReference type="SAM" id="Phobius"/>
    </source>
</evidence>
<feature type="transmembrane region" description="Helical" evidence="7">
    <location>
        <begin position="202"/>
        <end position="227"/>
    </location>
</feature>
<dbReference type="GO" id="GO:0016020">
    <property type="term" value="C:membrane"/>
    <property type="evidence" value="ECO:0007669"/>
    <property type="project" value="UniProtKB-SubCell"/>
</dbReference>
<feature type="domain" description="Major facilitator superfamily (MFS) profile" evidence="8">
    <location>
        <begin position="201"/>
        <end position="464"/>
    </location>
</feature>
<feature type="compositionally biased region" description="Polar residues" evidence="6">
    <location>
        <begin position="62"/>
        <end position="73"/>
    </location>
</feature>
<gene>
    <name evidence="9" type="ORF">A4X09_0g2375</name>
</gene>
<evidence type="ECO:0000256" key="3">
    <source>
        <dbReference type="ARBA" id="ARBA00022692"/>
    </source>
</evidence>
<evidence type="ECO:0000313" key="9">
    <source>
        <dbReference type="EMBL" id="KAE8269960.1"/>
    </source>
</evidence>
<evidence type="ECO:0000313" key="10">
    <source>
        <dbReference type="Proteomes" id="UP000078113"/>
    </source>
</evidence>
<dbReference type="PRINTS" id="PR01035">
    <property type="entry name" value="TCRTETA"/>
</dbReference>
<dbReference type="Pfam" id="PF07690">
    <property type="entry name" value="MFS_1"/>
    <property type="match status" value="1"/>
</dbReference>
<protein>
    <recommendedName>
        <fullName evidence="8">Major facilitator superfamily (MFS) profile domain-containing protein</fullName>
    </recommendedName>
</protein>
<dbReference type="PANTHER" id="PTHR23504">
    <property type="entry name" value="MAJOR FACILITATOR SUPERFAMILY DOMAIN-CONTAINING PROTEIN 10"/>
    <property type="match status" value="1"/>
</dbReference>
<keyword evidence="10" id="KW-1185">Reference proteome</keyword>
<dbReference type="Gene3D" id="1.20.1250.20">
    <property type="entry name" value="MFS general substrate transporter like domains"/>
    <property type="match status" value="1"/>
</dbReference>
<evidence type="ECO:0000256" key="5">
    <source>
        <dbReference type="ARBA" id="ARBA00023136"/>
    </source>
</evidence>
<dbReference type="Proteomes" id="UP000078113">
    <property type="component" value="Unassembled WGS sequence"/>
</dbReference>
<dbReference type="PROSITE" id="PS50850">
    <property type="entry name" value="MFS"/>
    <property type="match status" value="1"/>
</dbReference>
<evidence type="ECO:0000256" key="1">
    <source>
        <dbReference type="ARBA" id="ARBA00004141"/>
    </source>
</evidence>
<evidence type="ECO:0000256" key="4">
    <source>
        <dbReference type="ARBA" id="ARBA00022989"/>
    </source>
</evidence>
<comment type="caution">
    <text evidence="9">The sequence shown here is derived from an EMBL/GenBank/DDBJ whole genome shotgun (WGS) entry which is preliminary data.</text>
</comment>
<dbReference type="AlphaFoldDB" id="A0A8X7NCI2"/>
<feature type="compositionally biased region" description="Polar residues" evidence="6">
    <location>
        <begin position="126"/>
        <end position="136"/>
    </location>
</feature>
<reference evidence="9" key="1">
    <citation type="submission" date="2016-04" db="EMBL/GenBank/DDBJ databases">
        <authorList>
            <person name="Nguyen H.D."/>
            <person name="Samba Siva P."/>
            <person name="Cullis J."/>
            <person name="Levesque C.A."/>
            <person name="Hambleton S."/>
        </authorList>
    </citation>
    <scope>NUCLEOTIDE SEQUENCE</scope>
    <source>
        <strain evidence="9">DAOMC 236422</strain>
    </source>
</reference>
<organism evidence="9 10">
    <name type="scientific">Tilletia walkeri</name>
    <dbReference type="NCBI Taxonomy" id="117179"/>
    <lineage>
        <taxon>Eukaryota</taxon>
        <taxon>Fungi</taxon>
        <taxon>Dikarya</taxon>
        <taxon>Basidiomycota</taxon>
        <taxon>Ustilaginomycotina</taxon>
        <taxon>Exobasidiomycetes</taxon>
        <taxon>Tilletiales</taxon>
        <taxon>Tilletiaceae</taxon>
        <taxon>Tilletia</taxon>
    </lineage>
</organism>
<feature type="transmembrane region" description="Helical" evidence="7">
    <location>
        <begin position="295"/>
        <end position="317"/>
    </location>
</feature>
<evidence type="ECO:0000256" key="2">
    <source>
        <dbReference type="ARBA" id="ARBA00022448"/>
    </source>
</evidence>
<evidence type="ECO:0000259" key="8">
    <source>
        <dbReference type="PROSITE" id="PS50850"/>
    </source>
</evidence>
<keyword evidence="3 7" id="KW-0812">Transmembrane</keyword>
<keyword evidence="2" id="KW-0813">Transport</keyword>
<dbReference type="InterPro" id="IPR036259">
    <property type="entry name" value="MFS_trans_sf"/>
</dbReference>
<proteinExistence type="predicted"/>
<feature type="transmembrane region" description="Helical" evidence="7">
    <location>
        <begin position="239"/>
        <end position="259"/>
    </location>
</feature>
<dbReference type="InterPro" id="IPR001958">
    <property type="entry name" value="Tet-R_TetA/multi-R_MdtG-like"/>
</dbReference>
<dbReference type="InterPro" id="IPR011701">
    <property type="entry name" value="MFS"/>
</dbReference>
<accession>A0A8X7NCI2</accession>
<evidence type="ECO:0000256" key="6">
    <source>
        <dbReference type="SAM" id="MobiDB-lite"/>
    </source>
</evidence>
<feature type="transmembrane region" description="Helical" evidence="7">
    <location>
        <begin position="271"/>
        <end position="289"/>
    </location>
</feature>
<feature type="region of interest" description="Disordered" evidence="6">
    <location>
        <begin position="411"/>
        <end position="464"/>
    </location>
</feature>
<keyword evidence="4 7" id="KW-1133">Transmembrane helix</keyword>
<dbReference type="PANTHER" id="PTHR23504:SF17">
    <property type="entry name" value="MAJOR FACILITATOR SUPERFAMILY (MFS) PROFILE DOMAIN-CONTAINING PROTEIN"/>
    <property type="match status" value="1"/>
</dbReference>
<feature type="compositionally biased region" description="Polar residues" evidence="6">
    <location>
        <begin position="9"/>
        <end position="22"/>
    </location>
</feature>
<feature type="transmembrane region" description="Helical" evidence="7">
    <location>
        <begin position="329"/>
        <end position="351"/>
    </location>
</feature>